<proteinExistence type="predicted"/>
<dbReference type="RefSeq" id="WP_142892940.1">
    <property type="nucleotide sequence ID" value="NZ_ML660162.1"/>
</dbReference>
<dbReference type="GO" id="GO:0043565">
    <property type="term" value="F:sequence-specific DNA binding"/>
    <property type="evidence" value="ECO:0007669"/>
    <property type="project" value="InterPro"/>
</dbReference>
<keyword evidence="3" id="KW-0804">Transcription</keyword>
<dbReference type="PRINTS" id="PR00032">
    <property type="entry name" value="HTHARAC"/>
</dbReference>
<dbReference type="SUPFAM" id="SSF46689">
    <property type="entry name" value="Homeodomain-like"/>
    <property type="match status" value="2"/>
</dbReference>
<dbReference type="PROSITE" id="PS01124">
    <property type="entry name" value="HTH_ARAC_FAMILY_2"/>
    <property type="match status" value="1"/>
</dbReference>
<dbReference type="InterPro" id="IPR050204">
    <property type="entry name" value="AraC_XylS_family_regulators"/>
</dbReference>
<dbReference type="InterPro" id="IPR009057">
    <property type="entry name" value="Homeodomain-like_sf"/>
</dbReference>
<dbReference type="SMART" id="SM00342">
    <property type="entry name" value="HTH_ARAC"/>
    <property type="match status" value="1"/>
</dbReference>
<reference evidence="5 6" key="1">
    <citation type="submission" date="2019-07" db="EMBL/GenBank/DDBJ databases">
        <title>Draft genome for Aliikangiella sp. M105.</title>
        <authorList>
            <person name="Wang G."/>
        </authorList>
    </citation>
    <scope>NUCLEOTIDE SEQUENCE [LARGE SCALE GENOMIC DNA]</scope>
    <source>
        <strain evidence="5 6">M105</strain>
    </source>
</reference>
<dbReference type="GO" id="GO:0003700">
    <property type="term" value="F:DNA-binding transcription factor activity"/>
    <property type="evidence" value="ECO:0007669"/>
    <property type="project" value="InterPro"/>
</dbReference>
<dbReference type="PROSITE" id="PS00041">
    <property type="entry name" value="HTH_ARAC_FAMILY_1"/>
    <property type="match status" value="1"/>
</dbReference>
<dbReference type="Gene3D" id="1.10.10.60">
    <property type="entry name" value="Homeodomain-like"/>
    <property type="match status" value="2"/>
</dbReference>
<evidence type="ECO:0000256" key="2">
    <source>
        <dbReference type="ARBA" id="ARBA00023125"/>
    </source>
</evidence>
<dbReference type="PANTHER" id="PTHR46796">
    <property type="entry name" value="HTH-TYPE TRANSCRIPTIONAL ACTIVATOR RHAS-RELATED"/>
    <property type="match status" value="1"/>
</dbReference>
<dbReference type="OrthoDB" id="9783876at2"/>
<evidence type="ECO:0000259" key="4">
    <source>
        <dbReference type="PROSITE" id="PS01124"/>
    </source>
</evidence>
<keyword evidence="2" id="KW-0238">DNA-binding</keyword>
<dbReference type="InterPro" id="IPR032783">
    <property type="entry name" value="AraC_lig"/>
</dbReference>
<dbReference type="AlphaFoldDB" id="A0A545UG29"/>
<keyword evidence="6" id="KW-1185">Reference proteome</keyword>
<name>A0A545UG29_9GAMM</name>
<dbReference type="InterPro" id="IPR020449">
    <property type="entry name" value="Tscrpt_reg_AraC-type_HTH"/>
</dbReference>
<dbReference type="InterPro" id="IPR018062">
    <property type="entry name" value="HTH_AraC-typ_CS"/>
</dbReference>
<protein>
    <submittedName>
        <fullName evidence="5">AraC family transcriptional regulator</fullName>
    </submittedName>
</protein>
<evidence type="ECO:0000313" key="6">
    <source>
        <dbReference type="Proteomes" id="UP000315439"/>
    </source>
</evidence>
<comment type="caution">
    <text evidence="5">The sequence shown here is derived from an EMBL/GenBank/DDBJ whole genome shotgun (WGS) entry which is preliminary data.</text>
</comment>
<keyword evidence="1" id="KW-0805">Transcription regulation</keyword>
<gene>
    <name evidence="5" type="ORF">FLL46_07875</name>
</gene>
<dbReference type="InterPro" id="IPR018060">
    <property type="entry name" value="HTH_AraC"/>
</dbReference>
<sequence>MSDSPNRLFNHPDALSSLLLRLQLKAEVYVNGDFCGSWAVDTSGSRRIPFHLVSVGKAWLHMDGVKAQQLYAGDLVIFPRDHQHVLSNSSSRPAVELVNSEQFDETGPITHLICGFFEFENKAVWPLLDSLAPVIALDLNEQSKQPNAQKLIELIVSELERAQPGHYAAVDQLAYLLFIEVLRQQITCGQLNSGLLAALFDSKVSRALASIHNHPEKKWTLETLAGEALMGRSSFAQHFSEKVGMPAMQYLATWRMQTATQLLRETEVSMAEIAERIGYESEAAFRKAYKKVVGKTPGQARRNQ</sequence>
<accession>A0A545UG29</accession>
<evidence type="ECO:0000256" key="1">
    <source>
        <dbReference type="ARBA" id="ARBA00023015"/>
    </source>
</evidence>
<dbReference type="PANTHER" id="PTHR46796:SF7">
    <property type="entry name" value="ARAC FAMILY TRANSCRIPTIONAL REGULATOR"/>
    <property type="match status" value="1"/>
</dbReference>
<organism evidence="5 6">
    <name type="scientific">Aliikangiella coralliicola</name>
    <dbReference type="NCBI Taxonomy" id="2592383"/>
    <lineage>
        <taxon>Bacteria</taxon>
        <taxon>Pseudomonadati</taxon>
        <taxon>Pseudomonadota</taxon>
        <taxon>Gammaproteobacteria</taxon>
        <taxon>Oceanospirillales</taxon>
        <taxon>Pleioneaceae</taxon>
        <taxon>Aliikangiella</taxon>
    </lineage>
</organism>
<evidence type="ECO:0000313" key="5">
    <source>
        <dbReference type="EMBL" id="TQV88432.1"/>
    </source>
</evidence>
<dbReference type="Pfam" id="PF12833">
    <property type="entry name" value="HTH_18"/>
    <property type="match status" value="1"/>
</dbReference>
<dbReference type="EMBL" id="VIKS01000004">
    <property type="protein sequence ID" value="TQV88432.1"/>
    <property type="molecule type" value="Genomic_DNA"/>
</dbReference>
<feature type="domain" description="HTH araC/xylS-type" evidence="4">
    <location>
        <begin position="205"/>
        <end position="303"/>
    </location>
</feature>
<dbReference type="Pfam" id="PF12852">
    <property type="entry name" value="Cupin_6"/>
    <property type="match status" value="1"/>
</dbReference>
<evidence type="ECO:0000256" key="3">
    <source>
        <dbReference type="ARBA" id="ARBA00023163"/>
    </source>
</evidence>
<dbReference type="Proteomes" id="UP000315439">
    <property type="component" value="Unassembled WGS sequence"/>
</dbReference>